<feature type="region of interest" description="Disordered" evidence="1">
    <location>
        <begin position="117"/>
        <end position="136"/>
    </location>
</feature>
<name>A0AAE0TDV5_9BIVA</name>
<proteinExistence type="predicted"/>
<keyword evidence="3" id="KW-1185">Reference proteome</keyword>
<sequence length="196" mass="21861">MNLEIIGSTLELALRAFLGDLALQDEYLMSRRHYSTVLVGRPRTSESGFFFGDFGGVCVGAARTGDLVADLLVRSAEITSMNKVILRSLIPIAFRKRPSTEAEYPFKGIAVQAWDSTTPANIDNHPESSNDRNNKNTITTTMWNAVEDTQLYYMLGAAITATTEDKSASSNNNTIYQHHINNYFNSSRTKDLIQRQ</sequence>
<dbReference type="EMBL" id="JAEAOA010002150">
    <property type="protein sequence ID" value="KAK3607883.1"/>
    <property type="molecule type" value="Genomic_DNA"/>
</dbReference>
<dbReference type="Proteomes" id="UP001195483">
    <property type="component" value="Unassembled WGS sequence"/>
</dbReference>
<evidence type="ECO:0000313" key="2">
    <source>
        <dbReference type="EMBL" id="KAK3607883.1"/>
    </source>
</evidence>
<evidence type="ECO:0000256" key="1">
    <source>
        <dbReference type="SAM" id="MobiDB-lite"/>
    </source>
</evidence>
<organism evidence="2 3">
    <name type="scientific">Potamilus streckersoni</name>
    <dbReference type="NCBI Taxonomy" id="2493646"/>
    <lineage>
        <taxon>Eukaryota</taxon>
        <taxon>Metazoa</taxon>
        <taxon>Spiralia</taxon>
        <taxon>Lophotrochozoa</taxon>
        <taxon>Mollusca</taxon>
        <taxon>Bivalvia</taxon>
        <taxon>Autobranchia</taxon>
        <taxon>Heteroconchia</taxon>
        <taxon>Palaeoheterodonta</taxon>
        <taxon>Unionida</taxon>
        <taxon>Unionoidea</taxon>
        <taxon>Unionidae</taxon>
        <taxon>Ambleminae</taxon>
        <taxon>Lampsilini</taxon>
        <taxon>Potamilus</taxon>
    </lineage>
</organism>
<reference evidence="2" key="2">
    <citation type="journal article" date="2021" name="Genome Biol. Evol.">
        <title>Developing a high-quality reference genome for a parasitic bivalve with doubly uniparental inheritance (Bivalvia: Unionida).</title>
        <authorList>
            <person name="Smith C.H."/>
        </authorList>
    </citation>
    <scope>NUCLEOTIDE SEQUENCE</scope>
    <source>
        <strain evidence="2">CHS0354</strain>
        <tissue evidence="2">Mantle</tissue>
    </source>
</reference>
<accession>A0AAE0TDV5</accession>
<reference evidence="2" key="1">
    <citation type="journal article" date="2021" name="Genome Biol. Evol.">
        <title>A High-Quality Reference Genome for a Parasitic Bivalve with Doubly Uniparental Inheritance (Bivalvia: Unionida).</title>
        <authorList>
            <person name="Smith C.H."/>
        </authorList>
    </citation>
    <scope>NUCLEOTIDE SEQUENCE</scope>
    <source>
        <strain evidence="2">CHS0354</strain>
    </source>
</reference>
<evidence type="ECO:0000313" key="3">
    <source>
        <dbReference type="Proteomes" id="UP001195483"/>
    </source>
</evidence>
<comment type="caution">
    <text evidence="2">The sequence shown here is derived from an EMBL/GenBank/DDBJ whole genome shotgun (WGS) entry which is preliminary data.</text>
</comment>
<dbReference type="AlphaFoldDB" id="A0AAE0TDV5"/>
<gene>
    <name evidence="2" type="ORF">CHS0354_036705</name>
</gene>
<protein>
    <submittedName>
        <fullName evidence="2">Uncharacterized protein</fullName>
    </submittedName>
</protein>
<feature type="compositionally biased region" description="Basic and acidic residues" evidence="1">
    <location>
        <begin position="124"/>
        <end position="134"/>
    </location>
</feature>
<reference evidence="2" key="3">
    <citation type="submission" date="2023-05" db="EMBL/GenBank/DDBJ databases">
        <authorList>
            <person name="Smith C.H."/>
        </authorList>
    </citation>
    <scope>NUCLEOTIDE SEQUENCE</scope>
    <source>
        <strain evidence="2">CHS0354</strain>
        <tissue evidence="2">Mantle</tissue>
    </source>
</reference>